<evidence type="ECO:0000313" key="2">
    <source>
        <dbReference type="Proteomes" id="UP000239772"/>
    </source>
</evidence>
<proteinExistence type="predicted"/>
<reference evidence="2" key="1">
    <citation type="submission" date="2018-03" db="EMBL/GenBank/DDBJ databases">
        <authorList>
            <person name="Sun L."/>
            <person name="Liu H."/>
            <person name="Chen W."/>
            <person name="Huang K."/>
            <person name="Liu W."/>
            <person name="Gao X."/>
        </authorList>
    </citation>
    <scope>NUCLEOTIDE SEQUENCE [LARGE SCALE GENOMIC DNA]</scope>
    <source>
        <strain evidence="2">SH9</strain>
    </source>
</reference>
<organism evidence="1 2">
    <name type="scientific">Alsobacter soli</name>
    <dbReference type="NCBI Taxonomy" id="2109933"/>
    <lineage>
        <taxon>Bacteria</taxon>
        <taxon>Pseudomonadati</taxon>
        <taxon>Pseudomonadota</taxon>
        <taxon>Alphaproteobacteria</taxon>
        <taxon>Hyphomicrobiales</taxon>
        <taxon>Alsobacteraceae</taxon>
        <taxon>Alsobacter</taxon>
    </lineage>
</organism>
<protein>
    <submittedName>
        <fullName evidence="1">Uncharacterized protein</fullName>
    </submittedName>
</protein>
<dbReference type="AlphaFoldDB" id="A0A2T1HRG7"/>
<gene>
    <name evidence="1" type="ORF">SLNSH_14685</name>
</gene>
<name>A0A2T1HRG7_9HYPH</name>
<dbReference type="EMBL" id="PVZS01000015">
    <property type="protein sequence ID" value="PSC04237.1"/>
    <property type="molecule type" value="Genomic_DNA"/>
</dbReference>
<evidence type="ECO:0000313" key="1">
    <source>
        <dbReference type="EMBL" id="PSC04237.1"/>
    </source>
</evidence>
<comment type="caution">
    <text evidence="1">The sequence shown here is derived from an EMBL/GenBank/DDBJ whole genome shotgun (WGS) entry which is preliminary data.</text>
</comment>
<accession>A0A2T1HRG7</accession>
<dbReference type="RefSeq" id="WP_106337763.1">
    <property type="nucleotide sequence ID" value="NZ_PVZS01000015.1"/>
</dbReference>
<sequence>MPACSGVERQALAILILFGVMGGAVSAIGGETQSNSANRVGGSLSAATGPASPEAASALNKVVSLKVVEAPLQDVVNFLAGEAGLQITWRARTDAVVQNWRNRGPISESLSALARAHSLFVAFDGTRLEVHSTRDLDRAVLNPAPGGAQFAEVVRSAFPWTSEPLVRFNAAEGSALLSGPAEILRLIKFYGRDEPMSPVHIIRYGRADPQSYALEGLRSASDERSRGFLWP</sequence>
<dbReference type="Gene3D" id="3.55.50.30">
    <property type="match status" value="1"/>
</dbReference>
<keyword evidence="2" id="KW-1185">Reference proteome</keyword>
<dbReference type="Proteomes" id="UP000239772">
    <property type="component" value="Unassembled WGS sequence"/>
</dbReference>